<evidence type="ECO:0000313" key="3">
    <source>
        <dbReference type="Proteomes" id="UP000001292"/>
    </source>
</evidence>
<dbReference type="InterPro" id="IPR042344">
    <property type="entry name" value="ZCCHC14"/>
</dbReference>
<name>B4IPZ7_DROSE</name>
<sequence>MGNDPERSRDVKTLETLRGMEFAGRITPHELDADMCRPARRVDHTDRKISAQDGPVYGGDRLKQSQNVSEISRTLECWGECDFSGINDQDSMLEPTASTYGSYSPVVLLAGAKDESGILPRKGEQKMVERSAPQMQRQTQAPVLQHPHPQSPHDLVIQQHPHVIHQIPGPQQAPPHPQHPQMVQVLQTPQGNIPMIFPQHFQKLLPSSDGTHQISVDGMPHLMQPNITIPADTSAIISHQNTGWTMRHYVPQPPHQQPALQQQQPQSLDHQVPPASSPMLSQQSSPSSSRTTSPQRDRSLINVPLQAQQQPHQQQQQMRGMSQRLADQKNTRRPSAETTPPPTTIGGEQQHDVIIKQLNALLIYLKQTQD</sequence>
<dbReference type="EMBL" id="CH684439">
    <property type="protein sequence ID" value="EDW56477.1"/>
    <property type="molecule type" value="Genomic_DNA"/>
</dbReference>
<reference evidence="2 3" key="1">
    <citation type="journal article" date="2007" name="Nature">
        <title>Evolution of genes and genomes on the Drosophila phylogeny.</title>
        <authorList>
            <consortium name="Drosophila 12 Genomes Consortium"/>
            <person name="Clark A.G."/>
            <person name="Eisen M.B."/>
            <person name="Smith D.R."/>
            <person name="Bergman C.M."/>
            <person name="Oliver B."/>
            <person name="Markow T.A."/>
            <person name="Kaufman T.C."/>
            <person name="Kellis M."/>
            <person name="Gelbart W."/>
            <person name="Iyer V.N."/>
            <person name="Pollard D.A."/>
            <person name="Sackton T.B."/>
            <person name="Larracuente A.M."/>
            <person name="Singh N.D."/>
            <person name="Abad J.P."/>
            <person name="Abt D.N."/>
            <person name="Adryan B."/>
            <person name="Aguade M."/>
            <person name="Akashi H."/>
            <person name="Anderson W.W."/>
            <person name="Aquadro C.F."/>
            <person name="Ardell D.H."/>
            <person name="Arguello R."/>
            <person name="Artieri C.G."/>
            <person name="Barbash D.A."/>
            <person name="Barker D."/>
            <person name="Barsanti P."/>
            <person name="Batterham P."/>
            <person name="Batzoglou S."/>
            <person name="Begun D."/>
            <person name="Bhutkar A."/>
            <person name="Blanco E."/>
            <person name="Bosak S.A."/>
            <person name="Bradley R.K."/>
            <person name="Brand A.D."/>
            <person name="Brent M.R."/>
            <person name="Brooks A.N."/>
            <person name="Brown R.H."/>
            <person name="Butlin R.K."/>
            <person name="Caggese C."/>
            <person name="Calvi B.R."/>
            <person name="Bernardo de Carvalho A."/>
            <person name="Caspi A."/>
            <person name="Castrezana S."/>
            <person name="Celniker S.E."/>
            <person name="Chang J.L."/>
            <person name="Chapple C."/>
            <person name="Chatterji S."/>
            <person name="Chinwalla A."/>
            <person name="Civetta A."/>
            <person name="Clifton S.W."/>
            <person name="Comeron J.M."/>
            <person name="Costello J.C."/>
            <person name="Coyne J.A."/>
            <person name="Daub J."/>
            <person name="David R.G."/>
            <person name="Delcher A.L."/>
            <person name="Delehaunty K."/>
            <person name="Do C.B."/>
            <person name="Ebling H."/>
            <person name="Edwards K."/>
            <person name="Eickbush T."/>
            <person name="Evans J.D."/>
            <person name="Filipski A."/>
            <person name="Findeiss S."/>
            <person name="Freyhult E."/>
            <person name="Fulton L."/>
            <person name="Fulton R."/>
            <person name="Garcia A.C."/>
            <person name="Gardiner A."/>
            <person name="Garfield D.A."/>
            <person name="Garvin B.E."/>
            <person name="Gibson G."/>
            <person name="Gilbert D."/>
            <person name="Gnerre S."/>
            <person name="Godfrey J."/>
            <person name="Good R."/>
            <person name="Gotea V."/>
            <person name="Gravely B."/>
            <person name="Greenberg A.J."/>
            <person name="Griffiths-Jones S."/>
            <person name="Gross S."/>
            <person name="Guigo R."/>
            <person name="Gustafson E.A."/>
            <person name="Haerty W."/>
            <person name="Hahn M.W."/>
            <person name="Halligan D.L."/>
            <person name="Halpern A.L."/>
            <person name="Halter G.M."/>
            <person name="Han M.V."/>
            <person name="Heger A."/>
            <person name="Hillier L."/>
            <person name="Hinrichs A.S."/>
            <person name="Holmes I."/>
            <person name="Hoskins R.A."/>
            <person name="Hubisz M.J."/>
            <person name="Hultmark D."/>
            <person name="Huntley M.A."/>
            <person name="Jaffe D.B."/>
            <person name="Jagadeeshan S."/>
            <person name="Jeck W.R."/>
            <person name="Johnson J."/>
            <person name="Jones C.D."/>
            <person name="Jordan W.C."/>
            <person name="Karpen G.H."/>
            <person name="Kataoka E."/>
            <person name="Keightley P.D."/>
            <person name="Kheradpour P."/>
            <person name="Kirkness E.F."/>
            <person name="Koerich L.B."/>
            <person name="Kristiansen K."/>
            <person name="Kudrna D."/>
            <person name="Kulathinal R.J."/>
            <person name="Kumar S."/>
            <person name="Kwok R."/>
            <person name="Lander E."/>
            <person name="Langley C.H."/>
            <person name="Lapoint R."/>
            <person name="Lazzaro B.P."/>
            <person name="Lee S.J."/>
            <person name="Levesque L."/>
            <person name="Li R."/>
            <person name="Lin C.F."/>
            <person name="Lin M.F."/>
            <person name="Lindblad-Toh K."/>
            <person name="Llopart A."/>
            <person name="Long M."/>
            <person name="Low L."/>
            <person name="Lozovsky E."/>
            <person name="Lu J."/>
            <person name="Luo M."/>
            <person name="Machado C.A."/>
            <person name="Makalowski W."/>
            <person name="Marzo M."/>
            <person name="Matsuda M."/>
            <person name="Matzkin L."/>
            <person name="McAllister B."/>
            <person name="McBride C.S."/>
            <person name="McKernan B."/>
            <person name="McKernan K."/>
            <person name="Mendez-Lago M."/>
            <person name="Minx P."/>
            <person name="Mollenhauer M.U."/>
            <person name="Montooth K."/>
            <person name="Mount S.M."/>
            <person name="Mu X."/>
            <person name="Myers E."/>
            <person name="Negre B."/>
            <person name="Newfeld S."/>
            <person name="Nielsen R."/>
            <person name="Noor M.A."/>
            <person name="O'Grady P."/>
            <person name="Pachter L."/>
            <person name="Papaceit M."/>
            <person name="Parisi M.J."/>
            <person name="Parisi M."/>
            <person name="Parts L."/>
            <person name="Pedersen J.S."/>
            <person name="Pesole G."/>
            <person name="Phillippy A.M."/>
            <person name="Ponting C.P."/>
            <person name="Pop M."/>
            <person name="Porcelli D."/>
            <person name="Powell J.R."/>
            <person name="Prohaska S."/>
            <person name="Pruitt K."/>
            <person name="Puig M."/>
            <person name="Quesneville H."/>
            <person name="Ram K.R."/>
            <person name="Rand D."/>
            <person name="Rasmussen M.D."/>
            <person name="Reed L.K."/>
            <person name="Reenan R."/>
            <person name="Reily A."/>
            <person name="Remington K.A."/>
            <person name="Rieger T.T."/>
            <person name="Ritchie M.G."/>
            <person name="Robin C."/>
            <person name="Rogers Y.H."/>
            <person name="Rohde C."/>
            <person name="Rozas J."/>
            <person name="Rubenfield M.J."/>
            <person name="Ruiz A."/>
            <person name="Russo S."/>
            <person name="Salzberg S.L."/>
            <person name="Sanchez-Gracia A."/>
            <person name="Saranga D.J."/>
            <person name="Sato H."/>
            <person name="Schaeffer S.W."/>
            <person name="Schatz M.C."/>
            <person name="Schlenke T."/>
            <person name="Schwartz R."/>
            <person name="Segarra C."/>
            <person name="Singh R.S."/>
            <person name="Sirot L."/>
            <person name="Sirota M."/>
            <person name="Sisneros N.B."/>
            <person name="Smith C.D."/>
            <person name="Smith T.F."/>
            <person name="Spieth J."/>
            <person name="Stage D.E."/>
            <person name="Stark A."/>
            <person name="Stephan W."/>
            <person name="Strausberg R.L."/>
            <person name="Strempel S."/>
            <person name="Sturgill D."/>
            <person name="Sutton G."/>
            <person name="Sutton G.G."/>
            <person name="Tao W."/>
            <person name="Teichmann S."/>
            <person name="Tobari Y.N."/>
            <person name="Tomimura Y."/>
            <person name="Tsolas J.M."/>
            <person name="Valente V.L."/>
            <person name="Venter E."/>
            <person name="Venter J.C."/>
            <person name="Vicario S."/>
            <person name="Vieira F.G."/>
            <person name="Vilella A.J."/>
            <person name="Villasante A."/>
            <person name="Walenz B."/>
            <person name="Wang J."/>
            <person name="Wasserman M."/>
            <person name="Watts T."/>
            <person name="Wilson D."/>
            <person name="Wilson R.K."/>
            <person name="Wing R.A."/>
            <person name="Wolfner M.F."/>
            <person name="Wong A."/>
            <person name="Wong G.K."/>
            <person name="Wu C.I."/>
            <person name="Wu G."/>
            <person name="Yamamoto D."/>
            <person name="Yang H.P."/>
            <person name="Yang S.P."/>
            <person name="Yorke J.A."/>
            <person name="Yoshida K."/>
            <person name="Zdobnov E."/>
            <person name="Zhang P."/>
            <person name="Zhang Y."/>
            <person name="Zimin A.V."/>
            <person name="Baldwin J."/>
            <person name="Abdouelleil A."/>
            <person name="Abdulkadir J."/>
            <person name="Abebe A."/>
            <person name="Abera B."/>
            <person name="Abreu J."/>
            <person name="Acer S.C."/>
            <person name="Aftuck L."/>
            <person name="Alexander A."/>
            <person name="An P."/>
            <person name="Anderson E."/>
            <person name="Anderson S."/>
            <person name="Arachi H."/>
            <person name="Azer M."/>
            <person name="Bachantsang P."/>
            <person name="Barry A."/>
            <person name="Bayul T."/>
            <person name="Berlin A."/>
            <person name="Bessette D."/>
            <person name="Bloom T."/>
            <person name="Blye J."/>
            <person name="Boguslavskiy L."/>
            <person name="Bonnet C."/>
            <person name="Boukhgalter B."/>
            <person name="Bourzgui I."/>
            <person name="Brown A."/>
            <person name="Cahill P."/>
            <person name="Channer S."/>
            <person name="Cheshatsang Y."/>
            <person name="Chuda L."/>
            <person name="Citroen M."/>
            <person name="Collymore A."/>
            <person name="Cooke P."/>
            <person name="Costello M."/>
            <person name="D'Aco K."/>
            <person name="Daza R."/>
            <person name="De Haan G."/>
            <person name="DeGray S."/>
            <person name="DeMaso C."/>
            <person name="Dhargay N."/>
            <person name="Dooley K."/>
            <person name="Dooley E."/>
            <person name="Doricent M."/>
            <person name="Dorje P."/>
            <person name="Dorjee K."/>
            <person name="Dupes A."/>
            <person name="Elong R."/>
            <person name="Falk J."/>
            <person name="Farina A."/>
            <person name="Faro S."/>
            <person name="Ferguson D."/>
            <person name="Fisher S."/>
            <person name="Foley C.D."/>
            <person name="Franke A."/>
            <person name="Friedrich D."/>
            <person name="Gadbois L."/>
            <person name="Gearin G."/>
            <person name="Gearin C.R."/>
            <person name="Giannoukos G."/>
            <person name="Goode T."/>
            <person name="Graham J."/>
            <person name="Grandbois E."/>
            <person name="Grewal S."/>
            <person name="Gyaltsen K."/>
            <person name="Hafez N."/>
            <person name="Hagos B."/>
            <person name="Hall J."/>
            <person name="Henson C."/>
            <person name="Hollinger A."/>
            <person name="Honan T."/>
            <person name="Huard M.D."/>
            <person name="Hughes L."/>
            <person name="Hurhula B."/>
            <person name="Husby M.E."/>
            <person name="Kamat A."/>
            <person name="Kanga B."/>
            <person name="Kashin S."/>
            <person name="Khazanovich D."/>
            <person name="Kisner P."/>
            <person name="Lance K."/>
            <person name="Lara M."/>
            <person name="Lee W."/>
            <person name="Lennon N."/>
            <person name="Letendre F."/>
            <person name="LeVine R."/>
            <person name="Lipovsky A."/>
            <person name="Liu X."/>
            <person name="Liu J."/>
            <person name="Liu S."/>
            <person name="Lokyitsang T."/>
            <person name="Lokyitsang Y."/>
            <person name="Lubonja R."/>
            <person name="Lui A."/>
            <person name="MacDonald P."/>
            <person name="Magnisalis V."/>
            <person name="Maru K."/>
            <person name="Matthews C."/>
            <person name="McCusker W."/>
            <person name="McDonough S."/>
            <person name="Mehta T."/>
            <person name="Meldrim J."/>
            <person name="Meneus L."/>
            <person name="Mihai O."/>
            <person name="Mihalev A."/>
            <person name="Mihova T."/>
            <person name="Mittelman R."/>
            <person name="Mlenga V."/>
            <person name="Montmayeur A."/>
            <person name="Mulrain L."/>
            <person name="Navidi A."/>
            <person name="Naylor J."/>
            <person name="Negash T."/>
            <person name="Nguyen T."/>
            <person name="Nguyen N."/>
            <person name="Nicol R."/>
            <person name="Norbu C."/>
            <person name="Norbu N."/>
            <person name="Novod N."/>
            <person name="O'Neill B."/>
            <person name="Osman S."/>
            <person name="Markiewicz E."/>
            <person name="Oyono O.L."/>
            <person name="Patti C."/>
            <person name="Phunkhang P."/>
            <person name="Pierre F."/>
            <person name="Priest M."/>
            <person name="Raghuraman S."/>
            <person name="Rege F."/>
            <person name="Reyes R."/>
            <person name="Rise C."/>
            <person name="Rogov P."/>
            <person name="Ross K."/>
            <person name="Ryan E."/>
            <person name="Settipalli S."/>
            <person name="Shea T."/>
            <person name="Sherpa N."/>
            <person name="Shi L."/>
            <person name="Shih D."/>
            <person name="Sparrow T."/>
            <person name="Spaulding J."/>
            <person name="Stalker J."/>
            <person name="Stange-Thomann N."/>
            <person name="Stavropoulos S."/>
            <person name="Stone C."/>
            <person name="Strader C."/>
            <person name="Tesfaye S."/>
            <person name="Thomson T."/>
            <person name="Thoulutsang Y."/>
            <person name="Thoulutsang D."/>
            <person name="Topham K."/>
            <person name="Topping I."/>
            <person name="Tsamla T."/>
            <person name="Vassiliev H."/>
            <person name="Vo A."/>
            <person name="Wangchuk T."/>
            <person name="Wangdi T."/>
            <person name="Weiand M."/>
            <person name="Wilkinson J."/>
            <person name="Wilson A."/>
            <person name="Yadav S."/>
            <person name="Young G."/>
            <person name="Yu Q."/>
            <person name="Zembek L."/>
            <person name="Zhong D."/>
            <person name="Zimmer A."/>
            <person name="Zwirko Z."/>
            <person name="Jaffe D.B."/>
            <person name="Alvarez P."/>
            <person name="Brockman W."/>
            <person name="Butler J."/>
            <person name="Chin C."/>
            <person name="Gnerre S."/>
            <person name="Grabherr M."/>
            <person name="Kleber M."/>
            <person name="Mauceli E."/>
            <person name="MacCallum I."/>
        </authorList>
    </citation>
    <scope>NUCLEOTIDE SEQUENCE [LARGE SCALE GENOMIC DNA]</scope>
    <source>
        <strain evidence="3">Rob3c / Tucson 14021-0248.25</strain>
    </source>
</reference>
<dbReference type="OMA" id="ELDADMC"/>
<feature type="compositionally biased region" description="Low complexity" evidence="1">
    <location>
        <begin position="306"/>
        <end position="317"/>
    </location>
</feature>
<accession>B4IPZ7</accession>
<dbReference type="AlphaFoldDB" id="B4IPZ7"/>
<feature type="region of interest" description="Disordered" evidence="1">
    <location>
        <begin position="246"/>
        <end position="350"/>
    </location>
</feature>
<dbReference type="PANTHER" id="PTHR16195:SF16">
    <property type="entry name" value="ZINC FINGER CCHC DOMAIN-CONTAINING PROTEIN 14"/>
    <property type="match status" value="1"/>
</dbReference>
<gene>
    <name evidence="2" type="primary">Dsec\GM13599</name>
    <name evidence="2" type="ORF">Dsec_GM13599</name>
</gene>
<keyword evidence="3" id="KW-1185">Reference proteome</keyword>
<dbReference type="HOGENOM" id="CLU_748576_0_0_1"/>
<proteinExistence type="predicted"/>
<dbReference type="PANTHER" id="PTHR16195">
    <property type="entry name" value="ZINC FINGER CCHC DOMAIN CONTAINING PROTEIN"/>
    <property type="match status" value="1"/>
</dbReference>
<protein>
    <submittedName>
        <fullName evidence="2">GM13599</fullName>
    </submittedName>
</protein>
<evidence type="ECO:0000256" key="1">
    <source>
        <dbReference type="SAM" id="MobiDB-lite"/>
    </source>
</evidence>
<dbReference type="Proteomes" id="UP000001292">
    <property type="component" value="Unassembled WGS sequence"/>
</dbReference>
<organism evidence="3">
    <name type="scientific">Drosophila sechellia</name>
    <name type="common">Fruit fly</name>
    <dbReference type="NCBI Taxonomy" id="7238"/>
    <lineage>
        <taxon>Eukaryota</taxon>
        <taxon>Metazoa</taxon>
        <taxon>Ecdysozoa</taxon>
        <taxon>Arthropoda</taxon>
        <taxon>Hexapoda</taxon>
        <taxon>Insecta</taxon>
        <taxon>Pterygota</taxon>
        <taxon>Neoptera</taxon>
        <taxon>Endopterygota</taxon>
        <taxon>Diptera</taxon>
        <taxon>Brachycera</taxon>
        <taxon>Muscomorpha</taxon>
        <taxon>Ephydroidea</taxon>
        <taxon>Drosophilidae</taxon>
        <taxon>Drosophila</taxon>
        <taxon>Sophophora</taxon>
    </lineage>
</organism>
<dbReference type="PhylomeDB" id="B4IPZ7"/>
<feature type="compositionally biased region" description="Low complexity" evidence="1">
    <location>
        <begin position="273"/>
        <end position="294"/>
    </location>
</feature>
<evidence type="ECO:0000313" key="2">
    <source>
        <dbReference type="EMBL" id="EDW56477.1"/>
    </source>
</evidence>
<feature type="compositionally biased region" description="Low complexity" evidence="1">
    <location>
        <begin position="257"/>
        <end position="266"/>
    </location>
</feature>